<keyword evidence="9 13" id="KW-0547">Nucleotide-binding</keyword>
<dbReference type="InterPro" id="IPR006070">
    <property type="entry name" value="Sua5-like_dom"/>
</dbReference>
<keyword evidence="7 13" id="KW-0819">tRNA processing</keyword>
<dbReference type="PROSITE" id="PS51163">
    <property type="entry name" value="YRDC"/>
    <property type="match status" value="1"/>
</dbReference>
<keyword evidence="16" id="KW-1185">Reference proteome</keyword>
<evidence type="ECO:0000256" key="8">
    <source>
        <dbReference type="ARBA" id="ARBA00022695"/>
    </source>
</evidence>
<dbReference type="Gene3D" id="3.90.870.10">
    <property type="entry name" value="DHBP synthase"/>
    <property type="match status" value="1"/>
</dbReference>
<evidence type="ECO:0000256" key="12">
    <source>
        <dbReference type="ARBA" id="ARBA00048366"/>
    </source>
</evidence>
<name>A0ABV6FWP5_9BACT</name>
<keyword evidence="6 13" id="KW-0808">Transferase</keyword>
<evidence type="ECO:0000256" key="2">
    <source>
        <dbReference type="ARBA" id="ARBA00007663"/>
    </source>
</evidence>
<protein>
    <recommendedName>
        <fullName evidence="4 13">Threonylcarbamoyl-AMP synthase</fullName>
        <shortName evidence="13">TC-AMP synthase</shortName>
        <ecNumber evidence="3 13">2.7.7.87</ecNumber>
    </recommendedName>
    <alternativeName>
        <fullName evidence="11 13">L-threonylcarbamoyladenylate synthase</fullName>
    </alternativeName>
</protein>
<keyword evidence="8 13" id="KW-0548">Nucleotidyltransferase</keyword>
<feature type="domain" description="YrdC-like" evidence="14">
    <location>
        <begin position="5"/>
        <end position="191"/>
    </location>
</feature>
<evidence type="ECO:0000256" key="11">
    <source>
        <dbReference type="ARBA" id="ARBA00029774"/>
    </source>
</evidence>
<comment type="function">
    <text evidence="13">Required for the formation of a threonylcarbamoyl group on adenosine at position 37 (t(6)A37) in tRNAs that read codons beginning with adenine.</text>
</comment>
<dbReference type="InterPro" id="IPR017945">
    <property type="entry name" value="DHBP_synth_RibB-like_a/b_dom"/>
</dbReference>
<dbReference type="InterPro" id="IPR050156">
    <property type="entry name" value="TC-AMP_synthase_SUA5"/>
</dbReference>
<evidence type="ECO:0000256" key="9">
    <source>
        <dbReference type="ARBA" id="ARBA00022741"/>
    </source>
</evidence>
<dbReference type="Gene3D" id="3.40.50.11030">
    <property type="entry name" value="Threonylcarbamoyl-AMP synthase, C-terminal domain"/>
    <property type="match status" value="1"/>
</dbReference>
<evidence type="ECO:0000256" key="4">
    <source>
        <dbReference type="ARBA" id="ARBA00015492"/>
    </source>
</evidence>
<evidence type="ECO:0000313" key="16">
    <source>
        <dbReference type="Proteomes" id="UP001589797"/>
    </source>
</evidence>
<reference evidence="15 16" key="1">
    <citation type="submission" date="2024-09" db="EMBL/GenBank/DDBJ databases">
        <authorList>
            <person name="Sun Q."/>
            <person name="Mori K."/>
        </authorList>
    </citation>
    <scope>NUCLEOTIDE SEQUENCE [LARGE SCALE GENOMIC DNA]</scope>
    <source>
        <strain evidence="15 16">CCM 7650</strain>
    </source>
</reference>
<dbReference type="EC" id="2.7.7.87" evidence="3 13"/>
<proteinExistence type="inferred from homology"/>
<dbReference type="PIRSF" id="PIRSF004930">
    <property type="entry name" value="Tln_factor_SUA5"/>
    <property type="match status" value="1"/>
</dbReference>
<evidence type="ECO:0000259" key="14">
    <source>
        <dbReference type="PROSITE" id="PS51163"/>
    </source>
</evidence>
<dbReference type="GO" id="GO:0061710">
    <property type="term" value="F:L-threonylcarbamoyladenylate synthase"/>
    <property type="evidence" value="ECO:0007669"/>
    <property type="project" value="UniProtKB-EC"/>
</dbReference>
<evidence type="ECO:0000256" key="10">
    <source>
        <dbReference type="ARBA" id="ARBA00022840"/>
    </source>
</evidence>
<comment type="caution">
    <text evidence="15">The sequence shown here is derived from an EMBL/GenBank/DDBJ whole genome shotgun (WGS) entry which is preliminary data.</text>
</comment>
<keyword evidence="10 13" id="KW-0067">ATP-binding</keyword>
<dbReference type="Pfam" id="PF03481">
    <property type="entry name" value="Sua5_C"/>
    <property type="match status" value="1"/>
</dbReference>
<comment type="similarity">
    <text evidence="2 13">Belongs to the SUA5 family.</text>
</comment>
<keyword evidence="5 13" id="KW-0963">Cytoplasm</keyword>
<evidence type="ECO:0000256" key="13">
    <source>
        <dbReference type="PIRNR" id="PIRNR004930"/>
    </source>
</evidence>
<evidence type="ECO:0000256" key="5">
    <source>
        <dbReference type="ARBA" id="ARBA00022490"/>
    </source>
</evidence>
<dbReference type="PANTHER" id="PTHR17490">
    <property type="entry name" value="SUA5"/>
    <property type="match status" value="1"/>
</dbReference>
<dbReference type="InterPro" id="IPR010923">
    <property type="entry name" value="T(6)A37_SUA5"/>
</dbReference>
<evidence type="ECO:0000256" key="1">
    <source>
        <dbReference type="ARBA" id="ARBA00004496"/>
    </source>
</evidence>
<evidence type="ECO:0000313" key="15">
    <source>
        <dbReference type="EMBL" id="MFC0264306.1"/>
    </source>
</evidence>
<evidence type="ECO:0000256" key="7">
    <source>
        <dbReference type="ARBA" id="ARBA00022694"/>
    </source>
</evidence>
<evidence type="ECO:0000256" key="6">
    <source>
        <dbReference type="ARBA" id="ARBA00022679"/>
    </source>
</evidence>
<dbReference type="SUPFAM" id="SSF55821">
    <property type="entry name" value="YrdC/RibB"/>
    <property type="match status" value="1"/>
</dbReference>
<dbReference type="InterPro" id="IPR038385">
    <property type="entry name" value="Sua5/YwlC_C"/>
</dbReference>
<dbReference type="NCBIfam" id="TIGR00057">
    <property type="entry name" value="L-threonylcarbamoyladenylate synthase"/>
    <property type="match status" value="1"/>
</dbReference>
<evidence type="ECO:0000256" key="3">
    <source>
        <dbReference type="ARBA" id="ARBA00012584"/>
    </source>
</evidence>
<dbReference type="Proteomes" id="UP001589797">
    <property type="component" value="Unassembled WGS sequence"/>
</dbReference>
<organism evidence="15 16">
    <name type="scientific">Fontibacter flavus</name>
    <dbReference type="NCBI Taxonomy" id="654838"/>
    <lineage>
        <taxon>Bacteria</taxon>
        <taxon>Pseudomonadati</taxon>
        <taxon>Bacteroidota</taxon>
        <taxon>Cytophagia</taxon>
        <taxon>Cytophagales</taxon>
        <taxon>Cyclobacteriaceae</taxon>
        <taxon>Fontibacter</taxon>
    </lineage>
</organism>
<accession>A0ABV6FWP5</accession>
<sequence>MASLGKDIDAAKAILETGELVGIPTETVYGLAGNALNPDAVAKIFAVKNRPSFDPLILHTSSMERVSDFTLGIPKALSILAEKFWPGPLTLLLPKKDSVPDLVTSGLETVAVRVPNHPLTQELLANLDFPLAAPSANPFGYISPTKASHVNDQLGDKISYILDGGDCEVGLESTIVGMEGNQVTVYRLGGLDIRKIESLVGKVQVMAHSSSNPKSPGMLKSHYAPSKPFVLGDLSQLIKIHQQKGTSFAVLSFSDKFPEVSDDHQIQLSPAKDLSEAAKNLFAAMRTLDNMDVSVILSEYLPEEGLGRAVNDRLRRASVNETV</sequence>
<comment type="subcellular location">
    <subcellularLocation>
        <location evidence="1 13">Cytoplasm</location>
    </subcellularLocation>
</comment>
<dbReference type="PANTHER" id="PTHR17490:SF16">
    <property type="entry name" value="THREONYLCARBAMOYL-AMP SYNTHASE"/>
    <property type="match status" value="1"/>
</dbReference>
<comment type="catalytic activity">
    <reaction evidence="12 13">
        <text>L-threonine + hydrogencarbonate + ATP = L-threonylcarbamoyladenylate + diphosphate + H2O</text>
        <dbReference type="Rhea" id="RHEA:36407"/>
        <dbReference type="ChEBI" id="CHEBI:15377"/>
        <dbReference type="ChEBI" id="CHEBI:17544"/>
        <dbReference type="ChEBI" id="CHEBI:30616"/>
        <dbReference type="ChEBI" id="CHEBI:33019"/>
        <dbReference type="ChEBI" id="CHEBI:57926"/>
        <dbReference type="ChEBI" id="CHEBI:73682"/>
        <dbReference type="EC" id="2.7.7.87"/>
    </reaction>
</comment>
<dbReference type="RefSeq" id="WP_382388837.1">
    <property type="nucleotide sequence ID" value="NZ_JBHLWI010000048.1"/>
</dbReference>
<gene>
    <name evidence="15" type="ORF">ACFFIP_16585</name>
</gene>
<dbReference type="Pfam" id="PF01300">
    <property type="entry name" value="Sua5_yciO_yrdC"/>
    <property type="match status" value="1"/>
</dbReference>
<dbReference type="EMBL" id="JBHLWI010000048">
    <property type="protein sequence ID" value="MFC0264306.1"/>
    <property type="molecule type" value="Genomic_DNA"/>
</dbReference>
<dbReference type="InterPro" id="IPR005145">
    <property type="entry name" value="Sua5_C"/>
</dbReference>